<evidence type="ECO:0000256" key="1">
    <source>
        <dbReference type="SAM" id="Phobius"/>
    </source>
</evidence>
<protein>
    <submittedName>
        <fullName evidence="2">Uncharacterized protein</fullName>
    </submittedName>
</protein>
<keyword evidence="1" id="KW-1133">Transmembrane helix</keyword>
<proteinExistence type="predicted"/>
<dbReference type="AlphaFoldDB" id="A0A418PLL1"/>
<reference evidence="2 3" key="1">
    <citation type="submission" date="2018-09" db="EMBL/GenBank/DDBJ databases">
        <authorList>
            <person name="Wang X."/>
            <person name="Du Z."/>
        </authorList>
    </citation>
    <scope>NUCLEOTIDE SEQUENCE [LARGE SCALE GENOMIC DNA]</scope>
    <source>
        <strain evidence="2 3">N3</strain>
    </source>
</reference>
<evidence type="ECO:0000313" key="3">
    <source>
        <dbReference type="Proteomes" id="UP000283522"/>
    </source>
</evidence>
<dbReference type="EMBL" id="QXML01000017">
    <property type="protein sequence ID" value="RIW12112.1"/>
    <property type="molecule type" value="Genomic_DNA"/>
</dbReference>
<name>A0A418PLL1_9BACT</name>
<keyword evidence="3" id="KW-1185">Reference proteome</keyword>
<dbReference type="Proteomes" id="UP000283522">
    <property type="component" value="Unassembled WGS sequence"/>
</dbReference>
<comment type="caution">
    <text evidence="2">The sequence shown here is derived from an EMBL/GenBank/DDBJ whole genome shotgun (WGS) entry which is preliminary data.</text>
</comment>
<dbReference type="RefSeq" id="WP_119479626.1">
    <property type="nucleotide sequence ID" value="NZ_QXML01000017.1"/>
</dbReference>
<gene>
    <name evidence="2" type="ORF">D0X99_19860</name>
</gene>
<sequence length="125" mass="14123">MKSITFSQFSQDILALPGLEAKEKSVLGFAPYLAYFLYWLSFQWTRNLSNWDLGLHPKYRPGIYTGLFILLLALILLPQLQGSKSDEKSPVALVATVPLVPIEPTLIPDTLLIPSFLNQQHNHDE</sequence>
<keyword evidence="1" id="KW-0472">Membrane</keyword>
<organism evidence="2 3">
    <name type="scientific">Algoriphagus lacus</name>
    <dbReference type="NCBI Taxonomy" id="2056311"/>
    <lineage>
        <taxon>Bacteria</taxon>
        <taxon>Pseudomonadati</taxon>
        <taxon>Bacteroidota</taxon>
        <taxon>Cytophagia</taxon>
        <taxon>Cytophagales</taxon>
        <taxon>Cyclobacteriaceae</taxon>
        <taxon>Algoriphagus</taxon>
    </lineage>
</organism>
<keyword evidence="1" id="KW-0812">Transmembrane</keyword>
<evidence type="ECO:0000313" key="2">
    <source>
        <dbReference type="EMBL" id="RIW12112.1"/>
    </source>
</evidence>
<feature type="transmembrane region" description="Helical" evidence="1">
    <location>
        <begin position="62"/>
        <end position="80"/>
    </location>
</feature>
<feature type="transmembrane region" description="Helical" evidence="1">
    <location>
        <begin position="26"/>
        <end position="42"/>
    </location>
</feature>
<accession>A0A418PLL1</accession>